<dbReference type="AlphaFoldDB" id="A0A1G2DHF4"/>
<dbReference type="SUPFAM" id="SSF54197">
    <property type="entry name" value="HIT-like"/>
    <property type="match status" value="1"/>
</dbReference>
<dbReference type="PROSITE" id="PS51084">
    <property type="entry name" value="HIT_2"/>
    <property type="match status" value="1"/>
</dbReference>
<evidence type="ECO:0000256" key="1">
    <source>
        <dbReference type="PROSITE-ProRule" id="PRU00464"/>
    </source>
</evidence>
<gene>
    <name evidence="3" type="ORF">A2942_00855</name>
</gene>
<reference evidence="3 4" key="1">
    <citation type="journal article" date="2016" name="Nat. Commun.">
        <title>Thousands of microbial genomes shed light on interconnected biogeochemical processes in an aquifer system.</title>
        <authorList>
            <person name="Anantharaman K."/>
            <person name="Brown C.T."/>
            <person name="Hug L.A."/>
            <person name="Sharon I."/>
            <person name="Castelle C.J."/>
            <person name="Probst A.J."/>
            <person name="Thomas B.C."/>
            <person name="Singh A."/>
            <person name="Wilkins M.J."/>
            <person name="Karaoz U."/>
            <person name="Brodie E.L."/>
            <person name="Williams K.H."/>
            <person name="Hubbard S.S."/>
            <person name="Banfield J.F."/>
        </authorList>
    </citation>
    <scope>NUCLEOTIDE SEQUENCE [LARGE SCALE GENOMIC DNA]</scope>
</reference>
<organism evidence="3 4">
    <name type="scientific">Candidatus Lloydbacteria bacterium RIFCSPLOWO2_01_FULL_50_20</name>
    <dbReference type="NCBI Taxonomy" id="1798665"/>
    <lineage>
        <taxon>Bacteria</taxon>
        <taxon>Candidatus Lloydiibacteriota</taxon>
    </lineage>
</organism>
<comment type="caution">
    <text evidence="3">The sequence shown here is derived from an EMBL/GenBank/DDBJ whole genome shotgun (WGS) entry which is preliminary data.</text>
</comment>
<dbReference type="InterPro" id="IPR001310">
    <property type="entry name" value="Histidine_triad_HIT"/>
</dbReference>
<feature type="short sequence motif" description="Histidine triad motif" evidence="1">
    <location>
        <begin position="85"/>
        <end position="89"/>
    </location>
</feature>
<dbReference type="InterPro" id="IPR036265">
    <property type="entry name" value="HIT-like_sf"/>
</dbReference>
<dbReference type="InterPro" id="IPR011146">
    <property type="entry name" value="HIT-like"/>
</dbReference>
<evidence type="ECO:0000313" key="3">
    <source>
        <dbReference type="EMBL" id="OGZ12290.1"/>
    </source>
</evidence>
<dbReference type="Pfam" id="PF01230">
    <property type="entry name" value="HIT"/>
    <property type="match status" value="1"/>
</dbReference>
<dbReference type="Proteomes" id="UP000178534">
    <property type="component" value="Unassembled WGS sequence"/>
</dbReference>
<dbReference type="PANTHER" id="PTHR46648:SF1">
    <property type="entry name" value="ADENOSINE 5'-MONOPHOSPHORAMIDASE HNT1"/>
    <property type="match status" value="1"/>
</dbReference>
<dbReference type="STRING" id="1798665.A2942_00855"/>
<proteinExistence type="predicted"/>
<accession>A0A1G2DHF4</accession>
<sequence length="130" mass="15248">MEKLPFPPSEAIIFSDEKLYVCLASYPLTRGHVIVAWKDDVIDLHSLFRADYEYLMDIVDIARNSLLEMYHVEKVYLLYLDEVKHVHWHLVPRYEEKGLNVLNHTPSKTEDFGDMEELSSIFLQKQSGYG</sequence>
<dbReference type="GO" id="GO:0003824">
    <property type="term" value="F:catalytic activity"/>
    <property type="evidence" value="ECO:0007669"/>
    <property type="project" value="InterPro"/>
</dbReference>
<evidence type="ECO:0000313" key="4">
    <source>
        <dbReference type="Proteomes" id="UP000178534"/>
    </source>
</evidence>
<dbReference type="PANTHER" id="PTHR46648">
    <property type="entry name" value="HIT FAMILY PROTEIN 1"/>
    <property type="match status" value="1"/>
</dbReference>
<name>A0A1G2DHF4_9BACT</name>
<feature type="domain" description="HIT" evidence="2">
    <location>
        <begin position="1"/>
        <end position="101"/>
    </location>
</feature>
<dbReference type="EMBL" id="MHLP01000024">
    <property type="protein sequence ID" value="OGZ12290.1"/>
    <property type="molecule type" value="Genomic_DNA"/>
</dbReference>
<protein>
    <recommendedName>
        <fullName evidence="2">HIT domain-containing protein</fullName>
    </recommendedName>
</protein>
<dbReference type="GO" id="GO:0009117">
    <property type="term" value="P:nucleotide metabolic process"/>
    <property type="evidence" value="ECO:0007669"/>
    <property type="project" value="TreeGrafter"/>
</dbReference>
<evidence type="ECO:0000259" key="2">
    <source>
        <dbReference type="PROSITE" id="PS51084"/>
    </source>
</evidence>
<dbReference type="Gene3D" id="3.30.428.10">
    <property type="entry name" value="HIT-like"/>
    <property type="match status" value="1"/>
</dbReference>